<dbReference type="EMBL" id="KB644411">
    <property type="protein sequence ID" value="EPS28758.1"/>
    <property type="molecule type" value="Genomic_DNA"/>
</dbReference>
<proteinExistence type="predicted"/>
<gene>
    <name evidence="1" type="ORF">PDE_03704</name>
</gene>
<keyword evidence="2" id="KW-1185">Reference proteome</keyword>
<name>S8ARW3_PENO1</name>
<accession>S8ARW3</accession>
<evidence type="ECO:0000313" key="1">
    <source>
        <dbReference type="EMBL" id="EPS28758.1"/>
    </source>
</evidence>
<evidence type="ECO:0000313" key="2">
    <source>
        <dbReference type="Proteomes" id="UP000019376"/>
    </source>
</evidence>
<protein>
    <submittedName>
        <fullName evidence="1">Uncharacterized protein</fullName>
    </submittedName>
</protein>
<sequence length="51" mass="5957">MYQVEKPSTVLYQSAVHSMIIVDEDDDTLYTSRRQCEADQEPGVSQRLLFY</sequence>
<reference evidence="1 2" key="1">
    <citation type="journal article" date="2013" name="PLoS ONE">
        <title>Genomic and secretomic analyses reveal unique features of the lignocellulolytic enzyme system of Penicillium decumbens.</title>
        <authorList>
            <person name="Liu G."/>
            <person name="Zhang L."/>
            <person name="Wei X."/>
            <person name="Zou G."/>
            <person name="Qin Y."/>
            <person name="Ma L."/>
            <person name="Li J."/>
            <person name="Zheng H."/>
            <person name="Wang S."/>
            <person name="Wang C."/>
            <person name="Xun L."/>
            <person name="Zhao G.-P."/>
            <person name="Zhou Z."/>
            <person name="Qu Y."/>
        </authorList>
    </citation>
    <scope>NUCLEOTIDE SEQUENCE [LARGE SCALE GENOMIC DNA]</scope>
    <source>
        <strain evidence="2">114-2 / CGMCC 5302</strain>
    </source>
</reference>
<organism evidence="1 2">
    <name type="scientific">Penicillium oxalicum (strain 114-2 / CGMCC 5302)</name>
    <name type="common">Penicillium decumbens</name>
    <dbReference type="NCBI Taxonomy" id="933388"/>
    <lineage>
        <taxon>Eukaryota</taxon>
        <taxon>Fungi</taxon>
        <taxon>Dikarya</taxon>
        <taxon>Ascomycota</taxon>
        <taxon>Pezizomycotina</taxon>
        <taxon>Eurotiomycetes</taxon>
        <taxon>Eurotiomycetidae</taxon>
        <taxon>Eurotiales</taxon>
        <taxon>Aspergillaceae</taxon>
        <taxon>Penicillium</taxon>
    </lineage>
</organism>
<dbReference type="Proteomes" id="UP000019376">
    <property type="component" value="Unassembled WGS sequence"/>
</dbReference>
<dbReference type="HOGENOM" id="CLU_3107121_0_0_1"/>
<dbReference type="AlphaFoldDB" id="S8ARW3"/>